<feature type="domain" description="Acyl-CoA dehydrogenase/oxidase C-terminal" evidence="3">
    <location>
        <begin position="17"/>
        <end position="73"/>
    </location>
</feature>
<evidence type="ECO:0000313" key="4">
    <source>
        <dbReference type="EMBL" id="MER7185944.1"/>
    </source>
</evidence>
<keyword evidence="1" id="KW-0285">Flavoprotein</keyword>
<feature type="compositionally biased region" description="Low complexity" evidence="2">
    <location>
        <begin position="1"/>
        <end position="10"/>
    </location>
</feature>
<dbReference type="SUPFAM" id="SSF47203">
    <property type="entry name" value="Acyl-CoA dehydrogenase C-terminal domain-like"/>
    <property type="match status" value="1"/>
</dbReference>
<sequence>MLRLPAAAPGGPAGRGGTGFGQLTAQLPPKRLSIAWRPVVVAEQAAVRWTVAYTLERQVFGRRPVDFQNTLFRL</sequence>
<proteinExistence type="predicted"/>
<keyword evidence="5" id="KW-1185">Reference proteome</keyword>
<evidence type="ECO:0000256" key="1">
    <source>
        <dbReference type="ARBA" id="ARBA00022630"/>
    </source>
</evidence>
<evidence type="ECO:0000313" key="5">
    <source>
        <dbReference type="Proteomes" id="UP001474181"/>
    </source>
</evidence>
<dbReference type="Gene3D" id="1.20.140.10">
    <property type="entry name" value="Butyryl-CoA Dehydrogenase, subunit A, domain 3"/>
    <property type="match status" value="1"/>
</dbReference>
<gene>
    <name evidence="4" type="ORF">ABT404_41910</name>
</gene>
<name>A0ABV1XA93_9ACTN</name>
<organism evidence="4 5">
    <name type="scientific">Streptomyces hyaluromycini</name>
    <dbReference type="NCBI Taxonomy" id="1377993"/>
    <lineage>
        <taxon>Bacteria</taxon>
        <taxon>Bacillati</taxon>
        <taxon>Actinomycetota</taxon>
        <taxon>Actinomycetes</taxon>
        <taxon>Kitasatosporales</taxon>
        <taxon>Streptomycetaceae</taxon>
        <taxon>Streptomyces</taxon>
    </lineage>
</organism>
<dbReference type="Pfam" id="PF00441">
    <property type="entry name" value="Acyl-CoA_dh_1"/>
    <property type="match status" value="1"/>
</dbReference>
<protein>
    <submittedName>
        <fullName evidence="4">Acyl-CoA dehydrogenase family protein</fullName>
    </submittedName>
</protein>
<dbReference type="InterPro" id="IPR009075">
    <property type="entry name" value="AcylCo_DH/oxidase_C"/>
</dbReference>
<evidence type="ECO:0000259" key="3">
    <source>
        <dbReference type="Pfam" id="PF00441"/>
    </source>
</evidence>
<comment type="caution">
    <text evidence="4">The sequence shown here is derived from an EMBL/GenBank/DDBJ whole genome shotgun (WGS) entry which is preliminary data.</text>
</comment>
<dbReference type="EMBL" id="JBEPEK010000510">
    <property type="protein sequence ID" value="MER7185944.1"/>
    <property type="molecule type" value="Genomic_DNA"/>
</dbReference>
<feature type="region of interest" description="Disordered" evidence="2">
    <location>
        <begin position="1"/>
        <end position="22"/>
    </location>
</feature>
<accession>A0ABV1XA93</accession>
<dbReference type="RefSeq" id="WP_350789238.1">
    <property type="nucleotide sequence ID" value="NZ_JBEPEK010000510.1"/>
</dbReference>
<dbReference type="InterPro" id="IPR036250">
    <property type="entry name" value="AcylCo_DH-like_C"/>
</dbReference>
<evidence type="ECO:0000256" key="2">
    <source>
        <dbReference type="SAM" id="MobiDB-lite"/>
    </source>
</evidence>
<dbReference type="Proteomes" id="UP001474181">
    <property type="component" value="Unassembled WGS sequence"/>
</dbReference>
<feature type="compositionally biased region" description="Gly residues" evidence="2">
    <location>
        <begin position="11"/>
        <end position="20"/>
    </location>
</feature>
<reference evidence="4 5" key="1">
    <citation type="submission" date="2024-06" db="EMBL/GenBank/DDBJ databases">
        <title>The Natural Products Discovery Center: Release of the First 8490 Sequenced Strains for Exploring Actinobacteria Biosynthetic Diversity.</title>
        <authorList>
            <person name="Kalkreuter E."/>
            <person name="Kautsar S.A."/>
            <person name="Yang D."/>
            <person name="Bader C.D."/>
            <person name="Teijaro C.N."/>
            <person name="Fluegel L."/>
            <person name="Davis C.M."/>
            <person name="Simpson J.R."/>
            <person name="Lauterbach L."/>
            <person name="Steele A.D."/>
            <person name="Gui C."/>
            <person name="Meng S."/>
            <person name="Li G."/>
            <person name="Viehrig K."/>
            <person name="Ye F."/>
            <person name="Su P."/>
            <person name="Kiefer A.F."/>
            <person name="Nichols A."/>
            <person name="Cepeda A.J."/>
            <person name="Yan W."/>
            <person name="Fan B."/>
            <person name="Jiang Y."/>
            <person name="Adhikari A."/>
            <person name="Zheng C.-J."/>
            <person name="Schuster L."/>
            <person name="Cowan T.M."/>
            <person name="Smanski M.J."/>
            <person name="Chevrette M.G."/>
            <person name="De Carvalho L.P.S."/>
            <person name="Shen B."/>
        </authorList>
    </citation>
    <scope>NUCLEOTIDE SEQUENCE [LARGE SCALE GENOMIC DNA]</scope>
    <source>
        <strain evidence="4 5">NPDC000234</strain>
    </source>
</reference>